<dbReference type="GO" id="GO:0016747">
    <property type="term" value="F:acyltransferase activity, transferring groups other than amino-acyl groups"/>
    <property type="evidence" value="ECO:0007669"/>
    <property type="project" value="InterPro"/>
</dbReference>
<dbReference type="PIRSF" id="PIRSF037663">
    <property type="entry name" value="Acetyltransf_GNAT_prd"/>
    <property type="match status" value="1"/>
</dbReference>
<protein>
    <submittedName>
        <fullName evidence="4">Acetyltransferase, GNAT family</fullName>
    </submittedName>
</protein>
<dbReference type="SUPFAM" id="SSF55729">
    <property type="entry name" value="Acyl-CoA N-acyltransferases (Nat)"/>
    <property type="match status" value="1"/>
</dbReference>
<dbReference type="InterPro" id="IPR000182">
    <property type="entry name" value="GNAT_dom"/>
</dbReference>
<proteinExistence type="predicted"/>
<dbReference type="InterPro" id="IPR016181">
    <property type="entry name" value="Acyl_CoA_acyltransferase"/>
</dbReference>
<feature type="domain" description="N-acetyltransferase" evidence="3">
    <location>
        <begin position="1"/>
        <end position="156"/>
    </location>
</feature>
<organism evidence="4">
    <name type="scientific">uncultured Rubrobacteraceae bacterium</name>
    <dbReference type="NCBI Taxonomy" id="349277"/>
    <lineage>
        <taxon>Bacteria</taxon>
        <taxon>Bacillati</taxon>
        <taxon>Actinomycetota</taxon>
        <taxon>Rubrobacteria</taxon>
        <taxon>Rubrobacterales</taxon>
        <taxon>Rubrobacteraceae</taxon>
        <taxon>environmental samples</taxon>
    </lineage>
</organism>
<dbReference type="EMBL" id="CADCVM010000317">
    <property type="protein sequence ID" value="CAA9508237.1"/>
    <property type="molecule type" value="Genomic_DNA"/>
</dbReference>
<keyword evidence="2" id="KW-0012">Acyltransferase</keyword>
<accession>A0A6J4SXG3</accession>
<dbReference type="PROSITE" id="PS51186">
    <property type="entry name" value="GNAT"/>
    <property type="match status" value="1"/>
</dbReference>
<dbReference type="Gene3D" id="3.40.630.30">
    <property type="match status" value="1"/>
</dbReference>
<evidence type="ECO:0000313" key="4">
    <source>
        <dbReference type="EMBL" id="CAA9508237.1"/>
    </source>
</evidence>
<name>A0A6J4SXG3_9ACTN</name>
<dbReference type="PANTHER" id="PTHR43877">
    <property type="entry name" value="AMINOALKYLPHOSPHONATE N-ACETYLTRANSFERASE-RELATED-RELATED"/>
    <property type="match status" value="1"/>
</dbReference>
<dbReference type="InterPro" id="IPR050832">
    <property type="entry name" value="Bact_Acetyltransf"/>
</dbReference>
<keyword evidence="1 4" id="KW-0808">Transferase</keyword>
<dbReference type="CDD" id="cd04301">
    <property type="entry name" value="NAT_SF"/>
    <property type="match status" value="1"/>
</dbReference>
<sequence length="156" mass="17418">MSFRRLEEADHGPVVAVVDAWWGGRRLADKLPRLFFRYFAETSFAVEEDGELVAFLVGIVGSPADEAYVHFVGVHPDHRSRGLGRRLYEKFFDEARRRGCRSVRAITSPVNTGSVGFHTSMGFEVLEGDGVEGGVSVHHDYDGDGMDRVVFVRELS</sequence>
<reference evidence="4" key="1">
    <citation type="submission" date="2020-02" db="EMBL/GenBank/DDBJ databases">
        <authorList>
            <person name="Meier V. D."/>
        </authorList>
    </citation>
    <scope>NUCLEOTIDE SEQUENCE</scope>
    <source>
        <strain evidence="4">AVDCRST_MAG05</strain>
    </source>
</reference>
<gene>
    <name evidence="4" type="ORF">AVDCRST_MAG05-2866</name>
</gene>
<evidence type="ECO:0000256" key="2">
    <source>
        <dbReference type="ARBA" id="ARBA00023315"/>
    </source>
</evidence>
<dbReference type="InterPro" id="IPR017255">
    <property type="entry name" value="AcTrfase_GNAT_prd"/>
</dbReference>
<dbReference type="AlphaFoldDB" id="A0A6J4SXG3"/>
<evidence type="ECO:0000259" key="3">
    <source>
        <dbReference type="PROSITE" id="PS51186"/>
    </source>
</evidence>
<evidence type="ECO:0000256" key="1">
    <source>
        <dbReference type="ARBA" id="ARBA00022679"/>
    </source>
</evidence>
<dbReference type="Pfam" id="PF00583">
    <property type="entry name" value="Acetyltransf_1"/>
    <property type="match status" value="1"/>
</dbReference>